<evidence type="ECO:0000313" key="1">
    <source>
        <dbReference type="EMBL" id="ADI16357.1"/>
    </source>
</evidence>
<name>E0XPL6_9BACT</name>
<sequence>MSEEPLDYFSPLDFLNIETLHAKNAVTERNSGKKE</sequence>
<dbReference type="AlphaFoldDB" id="E0XPL6"/>
<protein>
    <submittedName>
        <fullName evidence="1">Uncharacterized protein</fullName>
    </submittedName>
</protein>
<reference evidence="1" key="1">
    <citation type="journal article" date="2011" name="Environ. Microbiol.">
        <title>Time-series analyses of Monterey Bay coastal microbial picoplankton using a 'genome proxy' microarray.</title>
        <authorList>
            <person name="Rich V.I."/>
            <person name="Pham V.D."/>
            <person name="Eppley J."/>
            <person name="Shi Y."/>
            <person name="DeLong E.F."/>
        </authorList>
    </citation>
    <scope>NUCLEOTIDE SEQUENCE</scope>
</reference>
<accession>E0XPL6</accession>
<proteinExistence type="predicted"/>
<organism evidence="1">
    <name type="scientific">uncultured bacterium HF130_01F24</name>
    <dbReference type="NCBI Taxonomy" id="710814"/>
    <lineage>
        <taxon>Bacteria</taxon>
        <taxon>environmental samples</taxon>
    </lineage>
</organism>
<dbReference type="EMBL" id="GU474835">
    <property type="protein sequence ID" value="ADI16357.1"/>
    <property type="molecule type" value="Genomic_DNA"/>
</dbReference>